<keyword evidence="3" id="KW-0238">DNA-binding</keyword>
<dbReference type="SMART" id="SM00906">
    <property type="entry name" value="Fungal_trans"/>
    <property type="match status" value="1"/>
</dbReference>
<evidence type="ECO:0000256" key="2">
    <source>
        <dbReference type="ARBA" id="ARBA00022723"/>
    </source>
</evidence>
<reference evidence="9" key="1">
    <citation type="journal article" date="2020" name="Stud. Mycol.">
        <title>101 Dothideomycetes genomes: a test case for predicting lifestyles and emergence of pathogens.</title>
        <authorList>
            <person name="Haridas S."/>
            <person name="Albert R."/>
            <person name="Binder M."/>
            <person name="Bloem J."/>
            <person name="Labutti K."/>
            <person name="Salamov A."/>
            <person name="Andreopoulos B."/>
            <person name="Baker S."/>
            <person name="Barry K."/>
            <person name="Bills G."/>
            <person name="Bluhm B."/>
            <person name="Cannon C."/>
            <person name="Castanera R."/>
            <person name="Culley D."/>
            <person name="Daum C."/>
            <person name="Ezra D."/>
            <person name="Gonzalez J."/>
            <person name="Henrissat B."/>
            <person name="Kuo A."/>
            <person name="Liang C."/>
            <person name="Lipzen A."/>
            <person name="Lutzoni F."/>
            <person name="Magnuson J."/>
            <person name="Mondo S."/>
            <person name="Nolan M."/>
            <person name="Ohm R."/>
            <person name="Pangilinan J."/>
            <person name="Park H.-J."/>
            <person name="Ramirez L."/>
            <person name="Alfaro M."/>
            <person name="Sun H."/>
            <person name="Tritt A."/>
            <person name="Yoshinaga Y."/>
            <person name="Zwiers L.-H."/>
            <person name="Turgeon B."/>
            <person name="Goodwin S."/>
            <person name="Spatafora J."/>
            <person name="Crous P."/>
            <person name="Grigoriev I."/>
        </authorList>
    </citation>
    <scope>NUCLEOTIDE SEQUENCE</scope>
    <source>
        <strain evidence="9">CBS 175.79</strain>
    </source>
</reference>
<dbReference type="AlphaFoldDB" id="A0A6A5Y5T9"/>
<feature type="domain" description="Xylanolytic transcriptional activator regulatory" evidence="8">
    <location>
        <begin position="383"/>
        <end position="464"/>
    </location>
</feature>
<sequence>MMNREGSDTTASRVWQACVNCRRKKHLTVMQIKCDGKDPCHNCSSRELLCDYPGSNDNASNSRSYVALHEARIQQLEELCQNLQVITTQLTQAIEKIPQGYSVNASCQHACNRGEIIHSHPYDNSGHLDTSPATGTIETSHGLPAETDPHEEAANSRAGSHQREDDVDGNGQAGSSTSPFGSLIQDSSGNSRFIGGASNEFLVQAIRSLTVAQSEGEAESLTFSIGSHHDSTMTTTAQQGFDLPFMTHDLRWRNLPYLPKPEDLKLPPKYIADMLVGLYFEHYHYSFPVLFKPHFIESYRQLYTTTREPAHDSGFLSVFFAVLACVSNLTSSEGPNSTYPGLEFYEKALLLYYSSNGKISKAQTQCLALLSMCCSGYNEASTSWHFAGQAVRSAQEQGFHMSELISIPDDPHKDASSSLDAELARRIWWAIYCLDRVTSISLGRPSAINDNDCSWELPLLISDEHLIDSHALENTPQDGLSSPTPLSGFIRFIRLCQISGQVHSIQAPSEVRDLGPRARRGRIMKLALDQERDLEDYAKELSDNLNDAFASRKNPFSQRQTITNCVTAARNCINSAILVRDFVPPSHLLALCVHYLIISGLVL</sequence>
<dbReference type="GO" id="GO:0006351">
    <property type="term" value="P:DNA-templated transcription"/>
    <property type="evidence" value="ECO:0007669"/>
    <property type="project" value="InterPro"/>
</dbReference>
<dbReference type="GO" id="GO:0005634">
    <property type="term" value="C:nucleus"/>
    <property type="evidence" value="ECO:0007669"/>
    <property type="project" value="UniProtKB-SubCell"/>
</dbReference>
<dbReference type="Pfam" id="PF04082">
    <property type="entry name" value="Fungal_trans"/>
    <property type="match status" value="1"/>
</dbReference>
<dbReference type="CDD" id="cd12148">
    <property type="entry name" value="fungal_TF_MHR"/>
    <property type="match status" value="1"/>
</dbReference>
<feature type="compositionally biased region" description="Polar residues" evidence="6">
    <location>
        <begin position="173"/>
        <end position="184"/>
    </location>
</feature>
<dbReference type="Proteomes" id="UP000799778">
    <property type="component" value="Unassembled WGS sequence"/>
</dbReference>
<dbReference type="GO" id="GO:0003677">
    <property type="term" value="F:DNA binding"/>
    <property type="evidence" value="ECO:0007669"/>
    <property type="project" value="UniProtKB-KW"/>
</dbReference>
<dbReference type="GO" id="GO:0008270">
    <property type="term" value="F:zinc ion binding"/>
    <property type="evidence" value="ECO:0007669"/>
    <property type="project" value="InterPro"/>
</dbReference>
<dbReference type="InterPro" id="IPR001138">
    <property type="entry name" value="Zn2Cys6_DnaBD"/>
</dbReference>
<dbReference type="InterPro" id="IPR036864">
    <property type="entry name" value="Zn2-C6_fun-type_DNA-bd_sf"/>
</dbReference>
<keyword evidence="10" id="KW-1185">Reference proteome</keyword>
<keyword evidence="4" id="KW-0539">Nucleus</keyword>
<gene>
    <name evidence="9" type="ORF">BU24DRAFT_477361</name>
</gene>
<dbReference type="SUPFAM" id="SSF57701">
    <property type="entry name" value="Zn2/Cys6 DNA-binding domain"/>
    <property type="match status" value="1"/>
</dbReference>
<dbReference type="SMART" id="SM00066">
    <property type="entry name" value="GAL4"/>
    <property type="match status" value="1"/>
</dbReference>
<dbReference type="InterPro" id="IPR050987">
    <property type="entry name" value="AtrR-like"/>
</dbReference>
<evidence type="ECO:0000256" key="1">
    <source>
        <dbReference type="ARBA" id="ARBA00004123"/>
    </source>
</evidence>
<keyword evidence="2" id="KW-0479">Metal-binding</keyword>
<evidence type="ECO:0000256" key="5">
    <source>
        <dbReference type="SAM" id="Coils"/>
    </source>
</evidence>
<evidence type="ECO:0000259" key="8">
    <source>
        <dbReference type="SMART" id="SM00906"/>
    </source>
</evidence>
<evidence type="ECO:0000256" key="6">
    <source>
        <dbReference type="SAM" id="MobiDB-lite"/>
    </source>
</evidence>
<dbReference type="PANTHER" id="PTHR46910:SF3">
    <property type="entry name" value="HALOTOLERANCE PROTEIN 9-RELATED"/>
    <property type="match status" value="1"/>
</dbReference>
<evidence type="ECO:0000256" key="3">
    <source>
        <dbReference type="ARBA" id="ARBA00023125"/>
    </source>
</evidence>
<dbReference type="EMBL" id="ML978067">
    <property type="protein sequence ID" value="KAF2020211.1"/>
    <property type="molecule type" value="Genomic_DNA"/>
</dbReference>
<feature type="region of interest" description="Disordered" evidence="6">
    <location>
        <begin position="122"/>
        <end position="184"/>
    </location>
</feature>
<comment type="subcellular location">
    <subcellularLocation>
        <location evidence="1">Nucleus</location>
    </subcellularLocation>
</comment>
<evidence type="ECO:0000313" key="10">
    <source>
        <dbReference type="Proteomes" id="UP000799778"/>
    </source>
</evidence>
<dbReference type="GeneID" id="54290376"/>
<evidence type="ECO:0000313" key="9">
    <source>
        <dbReference type="EMBL" id="KAF2020211.1"/>
    </source>
</evidence>
<evidence type="ECO:0000259" key="7">
    <source>
        <dbReference type="SMART" id="SM00066"/>
    </source>
</evidence>
<accession>A0A6A5Y5T9</accession>
<dbReference type="CDD" id="cd00067">
    <property type="entry name" value="GAL4"/>
    <property type="match status" value="1"/>
</dbReference>
<feature type="coiled-coil region" evidence="5">
    <location>
        <begin position="66"/>
        <end position="96"/>
    </location>
</feature>
<organism evidence="9 10">
    <name type="scientific">Aaosphaeria arxii CBS 175.79</name>
    <dbReference type="NCBI Taxonomy" id="1450172"/>
    <lineage>
        <taxon>Eukaryota</taxon>
        <taxon>Fungi</taxon>
        <taxon>Dikarya</taxon>
        <taxon>Ascomycota</taxon>
        <taxon>Pezizomycotina</taxon>
        <taxon>Dothideomycetes</taxon>
        <taxon>Pleosporomycetidae</taxon>
        <taxon>Pleosporales</taxon>
        <taxon>Pleosporales incertae sedis</taxon>
        <taxon>Aaosphaeria</taxon>
    </lineage>
</organism>
<dbReference type="GO" id="GO:0000981">
    <property type="term" value="F:DNA-binding transcription factor activity, RNA polymerase II-specific"/>
    <property type="evidence" value="ECO:0007669"/>
    <property type="project" value="InterPro"/>
</dbReference>
<dbReference type="RefSeq" id="XP_033388550.1">
    <property type="nucleotide sequence ID" value="XM_033532979.1"/>
</dbReference>
<keyword evidence="5" id="KW-0175">Coiled coil</keyword>
<evidence type="ECO:0008006" key="11">
    <source>
        <dbReference type="Google" id="ProtNLM"/>
    </source>
</evidence>
<feature type="domain" description="Zn(2)-C6 fungal-type" evidence="7">
    <location>
        <begin position="12"/>
        <end position="61"/>
    </location>
</feature>
<name>A0A6A5Y5T9_9PLEO</name>
<dbReference type="Pfam" id="PF00172">
    <property type="entry name" value="Zn_clus"/>
    <property type="match status" value="1"/>
</dbReference>
<protein>
    <recommendedName>
        <fullName evidence="11">Zn(2)-C6 fungal-type domain-containing protein</fullName>
    </recommendedName>
</protein>
<feature type="compositionally biased region" description="Polar residues" evidence="6">
    <location>
        <begin position="127"/>
        <end position="139"/>
    </location>
</feature>
<dbReference type="Gene3D" id="4.10.240.10">
    <property type="entry name" value="Zn(2)-C6 fungal-type DNA-binding domain"/>
    <property type="match status" value="1"/>
</dbReference>
<proteinExistence type="predicted"/>
<evidence type="ECO:0000256" key="4">
    <source>
        <dbReference type="ARBA" id="ARBA00023242"/>
    </source>
</evidence>
<dbReference type="PANTHER" id="PTHR46910">
    <property type="entry name" value="TRANSCRIPTION FACTOR PDR1"/>
    <property type="match status" value="1"/>
</dbReference>
<dbReference type="OrthoDB" id="9970124at2759"/>
<dbReference type="InterPro" id="IPR007219">
    <property type="entry name" value="XnlR_reg_dom"/>
</dbReference>